<accession>A0A2H4UZR7</accession>
<keyword evidence="1" id="KW-0472">Membrane</keyword>
<reference evidence="2 3" key="1">
    <citation type="journal article" date="2017" name="Viruses">
        <title>The Operophtera brumata Nucleopolyhedrovirus (OpbuNPV) Represents an Early, Divergent Lineage within Genus Alphabaculovirus.</title>
        <authorList>
            <person name="Harrison R.L."/>
            <person name="Rowley D.L."/>
            <person name="Mowery J.D."/>
            <person name="Bauchan G.R."/>
            <person name="Burand J.P."/>
        </authorList>
    </citation>
    <scope>NUCLEOTIDE SEQUENCE [LARGE SCALE GENOMIC DNA]</scope>
    <source>
        <strain evidence="2">OpbuNPV-MA</strain>
    </source>
</reference>
<sequence length="127" mass="14552">MSIAWKFLNADRIEVVPSSRRRAWNNLMIDLLANSSRDDTYRTGVNRANVEYFDYNTPIIYEVTDENYLISSEFMNKALNRPSRTVAPIGISSLQIALVFICSVILSLIAALVPYQDNNSSRPWMTR</sequence>
<proteinExistence type="predicted"/>
<keyword evidence="3" id="KW-1185">Reference proteome</keyword>
<evidence type="ECO:0000256" key="1">
    <source>
        <dbReference type="SAM" id="Phobius"/>
    </source>
</evidence>
<dbReference type="Proteomes" id="UP000290445">
    <property type="component" value="Segment"/>
</dbReference>
<evidence type="ECO:0000313" key="2">
    <source>
        <dbReference type="EMBL" id="AUA60293.1"/>
    </source>
</evidence>
<dbReference type="InterPro" id="IPR008005">
    <property type="entry name" value="PIF6"/>
</dbReference>
<dbReference type="EMBL" id="MF614691">
    <property type="protein sequence ID" value="AUA60293.1"/>
    <property type="molecule type" value="Genomic_DNA"/>
</dbReference>
<protein>
    <submittedName>
        <fullName evidence="2">PIF-6</fullName>
    </submittedName>
</protein>
<keyword evidence="1" id="KW-1133">Transmembrane helix</keyword>
<dbReference type="RefSeq" id="YP_009552622.1">
    <property type="nucleotide sequence ID" value="NC_040621.1"/>
</dbReference>
<dbReference type="Pfam" id="PF05341">
    <property type="entry name" value="PIF6"/>
    <property type="match status" value="1"/>
</dbReference>
<organism evidence="2 3">
    <name type="scientific">Operophtera brumata nucleopolyhedrovirus</name>
    <dbReference type="NCBI Taxonomy" id="1046267"/>
    <lineage>
        <taxon>Viruses</taxon>
        <taxon>Viruses incertae sedis</taxon>
        <taxon>Naldaviricetes</taxon>
        <taxon>Lefavirales</taxon>
        <taxon>Baculoviridae</taxon>
        <taxon>Alphabaculovirus</taxon>
        <taxon>Alphabaculovirus opbrumatae</taxon>
    </lineage>
</organism>
<dbReference type="OrthoDB" id="18095at10239"/>
<dbReference type="GeneID" id="41699956"/>
<name>A0A2H4UZR7_9ABAC</name>
<evidence type="ECO:0000313" key="3">
    <source>
        <dbReference type="Proteomes" id="UP000290445"/>
    </source>
</evidence>
<feature type="transmembrane region" description="Helical" evidence="1">
    <location>
        <begin position="85"/>
        <end position="115"/>
    </location>
</feature>
<dbReference type="KEGG" id="vg:41699956"/>
<keyword evidence="1" id="KW-0812">Transmembrane</keyword>